<evidence type="ECO:0000313" key="5">
    <source>
        <dbReference type="Proteomes" id="UP000271889"/>
    </source>
</evidence>
<name>A0A3P6ULP9_CYLGO</name>
<gene>
    <name evidence="4" type="ORF">CGOC_LOCUS7528</name>
</gene>
<dbReference type="InterPro" id="IPR024792">
    <property type="entry name" value="RhoGDI_dom_sf"/>
</dbReference>
<reference evidence="4 5" key="1">
    <citation type="submission" date="2018-11" db="EMBL/GenBank/DDBJ databases">
        <authorList>
            <consortium name="Pathogen Informatics"/>
        </authorList>
    </citation>
    <scope>NUCLEOTIDE SEQUENCE [LARGE SCALE GENOMIC DNA]</scope>
</reference>
<evidence type="ECO:0000256" key="3">
    <source>
        <dbReference type="ARBA" id="ARBA00022490"/>
    </source>
</evidence>
<organism evidence="4 5">
    <name type="scientific">Cylicostephanus goldi</name>
    <name type="common">Nematode worm</name>
    <dbReference type="NCBI Taxonomy" id="71465"/>
    <lineage>
        <taxon>Eukaryota</taxon>
        <taxon>Metazoa</taxon>
        <taxon>Ecdysozoa</taxon>
        <taxon>Nematoda</taxon>
        <taxon>Chromadorea</taxon>
        <taxon>Rhabditida</taxon>
        <taxon>Rhabditina</taxon>
        <taxon>Rhabditomorpha</taxon>
        <taxon>Strongyloidea</taxon>
        <taxon>Strongylidae</taxon>
        <taxon>Cylicostephanus</taxon>
    </lineage>
</organism>
<comment type="similarity">
    <text evidence="2">Belongs to the Rho GDI family.</text>
</comment>
<keyword evidence="3" id="KW-0963">Cytoplasm</keyword>
<comment type="subcellular location">
    <subcellularLocation>
        <location evidence="1">Cytoplasm</location>
    </subcellularLocation>
</comment>
<dbReference type="GO" id="GO:0005737">
    <property type="term" value="C:cytoplasm"/>
    <property type="evidence" value="ECO:0007669"/>
    <property type="project" value="UniProtKB-SubCell"/>
</dbReference>
<dbReference type="EMBL" id="UYRV01026305">
    <property type="protein sequence ID" value="VDK79064.1"/>
    <property type="molecule type" value="Genomic_DNA"/>
</dbReference>
<dbReference type="AlphaFoldDB" id="A0A3P6ULP9"/>
<evidence type="ECO:0000313" key="4">
    <source>
        <dbReference type="EMBL" id="VDK79064.1"/>
    </source>
</evidence>
<sequence>MFCVEERQQYRLRIDLLVNKNVKELRYVHYFKKLRMRWLNKEFSLGPLALQNDVQNIALPFQTAPQGKFVNTKSAYNKIAVSWKCQQLAPKGSEWCCGVVLQH</sequence>
<evidence type="ECO:0000256" key="2">
    <source>
        <dbReference type="ARBA" id="ARBA00009758"/>
    </source>
</evidence>
<dbReference type="Proteomes" id="UP000271889">
    <property type="component" value="Unassembled WGS sequence"/>
</dbReference>
<dbReference type="OrthoDB" id="1683373at2759"/>
<accession>A0A3P6ULP9</accession>
<proteinExistence type="inferred from homology"/>
<evidence type="ECO:0000256" key="1">
    <source>
        <dbReference type="ARBA" id="ARBA00004496"/>
    </source>
</evidence>
<dbReference type="Gene3D" id="2.70.50.30">
    <property type="entry name" value="Coagulation Factor XIII, subunit A, domain 1"/>
    <property type="match status" value="1"/>
</dbReference>
<keyword evidence="5" id="KW-1185">Reference proteome</keyword>
<dbReference type="InterPro" id="IPR014756">
    <property type="entry name" value="Ig_E-set"/>
</dbReference>
<protein>
    <submittedName>
        <fullName evidence="4">Uncharacterized protein</fullName>
    </submittedName>
</protein>
<dbReference type="SUPFAM" id="SSF81296">
    <property type="entry name" value="E set domains"/>
    <property type="match status" value="1"/>
</dbReference>